<gene>
    <name evidence="1" type="ORF">Sradi_4905500</name>
</gene>
<protein>
    <submittedName>
        <fullName evidence="1">Uncharacterized protein</fullName>
    </submittedName>
</protein>
<reference evidence="1" key="1">
    <citation type="submission" date="2020-06" db="EMBL/GenBank/DDBJ databases">
        <authorList>
            <person name="Li T."/>
            <person name="Hu X."/>
            <person name="Zhang T."/>
            <person name="Song X."/>
            <person name="Zhang H."/>
            <person name="Dai N."/>
            <person name="Sheng W."/>
            <person name="Hou X."/>
            <person name="Wei L."/>
        </authorList>
    </citation>
    <scope>NUCLEOTIDE SEQUENCE</scope>
    <source>
        <strain evidence="1">G02</strain>
        <tissue evidence="1">Leaf</tissue>
    </source>
</reference>
<reference evidence="1" key="2">
    <citation type="journal article" date="2024" name="Plant">
        <title>Genomic evolution and insights into agronomic trait innovations of Sesamum species.</title>
        <authorList>
            <person name="Miao H."/>
            <person name="Wang L."/>
            <person name="Qu L."/>
            <person name="Liu H."/>
            <person name="Sun Y."/>
            <person name="Le M."/>
            <person name="Wang Q."/>
            <person name="Wei S."/>
            <person name="Zheng Y."/>
            <person name="Lin W."/>
            <person name="Duan Y."/>
            <person name="Cao H."/>
            <person name="Xiong S."/>
            <person name="Wang X."/>
            <person name="Wei L."/>
            <person name="Li C."/>
            <person name="Ma Q."/>
            <person name="Ju M."/>
            <person name="Zhao R."/>
            <person name="Li G."/>
            <person name="Mu C."/>
            <person name="Tian Q."/>
            <person name="Mei H."/>
            <person name="Zhang T."/>
            <person name="Gao T."/>
            <person name="Zhang H."/>
        </authorList>
    </citation>
    <scope>NUCLEOTIDE SEQUENCE</scope>
    <source>
        <strain evidence="1">G02</strain>
    </source>
</reference>
<dbReference type="EMBL" id="JACGWJ010000022">
    <property type="protein sequence ID" value="KAL0329188.1"/>
    <property type="molecule type" value="Genomic_DNA"/>
</dbReference>
<dbReference type="AlphaFoldDB" id="A0AAW2MDY2"/>
<name>A0AAW2MDY2_SESRA</name>
<sequence length="138" mass="15955">MKAKYFSHSSFLEAHFESNSSFSWCRILSAQDLIKVGFRWRIGSGSSVRVCRDPWIPKPHSFQPLIRPRQLDSSTMVASLIDIDQGDWDRAIIKECFCPEDSELILAILIVRSNHQDIRLWYYSPTGLYTIEVCTTLI</sequence>
<comment type="caution">
    <text evidence="1">The sequence shown here is derived from an EMBL/GenBank/DDBJ whole genome shotgun (WGS) entry which is preliminary data.</text>
</comment>
<organism evidence="1">
    <name type="scientific">Sesamum radiatum</name>
    <name type="common">Black benniseed</name>
    <dbReference type="NCBI Taxonomy" id="300843"/>
    <lineage>
        <taxon>Eukaryota</taxon>
        <taxon>Viridiplantae</taxon>
        <taxon>Streptophyta</taxon>
        <taxon>Embryophyta</taxon>
        <taxon>Tracheophyta</taxon>
        <taxon>Spermatophyta</taxon>
        <taxon>Magnoliopsida</taxon>
        <taxon>eudicotyledons</taxon>
        <taxon>Gunneridae</taxon>
        <taxon>Pentapetalae</taxon>
        <taxon>asterids</taxon>
        <taxon>lamiids</taxon>
        <taxon>Lamiales</taxon>
        <taxon>Pedaliaceae</taxon>
        <taxon>Sesamum</taxon>
    </lineage>
</organism>
<proteinExistence type="predicted"/>
<evidence type="ECO:0000313" key="1">
    <source>
        <dbReference type="EMBL" id="KAL0329188.1"/>
    </source>
</evidence>
<accession>A0AAW2MDY2</accession>